<comment type="caution">
    <text evidence="2">The sequence shown here is derived from an EMBL/GenBank/DDBJ whole genome shotgun (WGS) entry which is preliminary data.</text>
</comment>
<dbReference type="RefSeq" id="WP_211924880.1">
    <property type="nucleotide sequence ID" value="NZ_JAGQFT020000005.1"/>
</dbReference>
<evidence type="ECO:0000259" key="1">
    <source>
        <dbReference type="Pfam" id="PF18899"/>
    </source>
</evidence>
<dbReference type="EMBL" id="JAGQFT020000005">
    <property type="protein sequence ID" value="MBS7457277.1"/>
    <property type="molecule type" value="Genomic_DNA"/>
</dbReference>
<proteinExistence type="predicted"/>
<sequence>MTSTWTCPHCSRRFTRKNQRHACGTGERSDVLRKRPAEVVDLYSALETFATSLGPVEVVTRERYVLFRSRRVFADAIVMSDAVRLAIHLTREVEHRLFFKVVSDHRQVTHVARLHDLQDLEAMEPFLREAYEASLS</sequence>
<name>A0A8J7VRT4_9GAMM</name>
<reference evidence="3 4" key="1">
    <citation type="journal article" date="2021" name="Microbiol. Resour. Announc.">
        <title>Draft Genome Sequence of Coralloluteibacterium stylophorae LMG 29479T.</title>
        <authorList>
            <person name="Karlyshev A.V."/>
            <person name="Kudryashova E.B."/>
            <person name="Ariskina E.V."/>
            <person name="Conroy A.P."/>
            <person name="Abidueva E.Y."/>
        </authorList>
    </citation>
    <scope>NUCLEOTIDE SEQUENCE [LARGE SCALE GENOMIC DNA]</scope>
    <source>
        <strain evidence="3 4">LMG 29479</strain>
    </source>
</reference>
<organism evidence="2">
    <name type="scientific">Coralloluteibacterium stylophorae</name>
    <dbReference type="NCBI Taxonomy" id="1776034"/>
    <lineage>
        <taxon>Bacteria</taxon>
        <taxon>Pseudomonadati</taxon>
        <taxon>Pseudomonadota</taxon>
        <taxon>Gammaproteobacteria</taxon>
        <taxon>Lysobacterales</taxon>
        <taxon>Lysobacteraceae</taxon>
        <taxon>Coralloluteibacterium</taxon>
    </lineage>
</organism>
<evidence type="ECO:0000313" key="4">
    <source>
        <dbReference type="Proteomes" id="UP000675747"/>
    </source>
</evidence>
<dbReference type="Pfam" id="PF18899">
    <property type="entry name" value="DUF5655"/>
    <property type="match status" value="1"/>
</dbReference>
<feature type="domain" description="DUF5655" evidence="1">
    <location>
        <begin position="30"/>
        <end position="133"/>
    </location>
</feature>
<evidence type="ECO:0000313" key="3">
    <source>
        <dbReference type="EMBL" id="MBS7457277.1"/>
    </source>
</evidence>
<keyword evidence="4" id="KW-1185">Reference proteome</keyword>
<reference evidence="2" key="2">
    <citation type="submission" date="2021-04" db="EMBL/GenBank/DDBJ databases">
        <authorList>
            <person name="Karlyshev A.V."/>
        </authorList>
    </citation>
    <scope>NUCLEOTIDE SEQUENCE</scope>
    <source>
        <strain evidence="2">LMG 29479</strain>
    </source>
</reference>
<protein>
    <recommendedName>
        <fullName evidence="1">DUF5655 domain-containing protein</fullName>
    </recommendedName>
</protein>
<dbReference type="Proteomes" id="UP000675747">
    <property type="component" value="Unassembled WGS sequence"/>
</dbReference>
<dbReference type="AlphaFoldDB" id="A0A8J7VRT4"/>
<accession>A0A8J7VRT4</accession>
<gene>
    <name evidence="2" type="ORF">KB893_00030</name>
    <name evidence="3" type="ORF">KB893_009035</name>
</gene>
<dbReference type="EMBL" id="JAGQFT010000001">
    <property type="protein sequence ID" value="MBR0560911.1"/>
    <property type="molecule type" value="Genomic_DNA"/>
</dbReference>
<dbReference type="InterPro" id="IPR043714">
    <property type="entry name" value="DUF5655"/>
</dbReference>
<evidence type="ECO:0000313" key="2">
    <source>
        <dbReference type="EMBL" id="MBR0560911.1"/>
    </source>
</evidence>